<dbReference type="GO" id="GO:0016020">
    <property type="term" value="C:membrane"/>
    <property type="evidence" value="ECO:0007669"/>
    <property type="project" value="UniProtKB-SubCell"/>
</dbReference>
<evidence type="ECO:0000256" key="1">
    <source>
        <dbReference type="ARBA" id="ARBA00004141"/>
    </source>
</evidence>
<keyword evidence="3 5" id="KW-1133">Transmembrane helix</keyword>
<keyword evidence="2 5" id="KW-0812">Transmembrane</keyword>
<reference evidence="6" key="1">
    <citation type="submission" date="2020-09" db="EMBL/GenBank/DDBJ databases">
        <authorList>
            <person name="Kikuchi T."/>
        </authorList>
    </citation>
    <scope>NUCLEOTIDE SEQUENCE</scope>
    <source>
        <strain evidence="6">SH1</strain>
    </source>
</reference>
<dbReference type="PANTHER" id="PTHR23128:SF132">
    <property type="entry name" value="SERPENTINE RECEPTOR, CLASS E (EPSILON)-RELATED"/>
    <property type="match status" value="1"/>
</dbReference>
<feature type="transmembrane region" description="Helical" evidence="5">
    <location>
        <begin position="6"/>
        <end position="28"/>
    </location>
</feature>
<feature type="transmembrane region" description="Helical" evidence="5">
    <location>
        <begin position="83"/>
        <end position="103"/>
    </location>
</feature>
<evidence type="ECO:0000313" key="7">
    <source>
        <dbReference type="Proteomes" id="UP000614601"/>
    </source>
</evidence>
<evidence type="ECO:0000256" key="5">
    <source>
        <dbReference type="SAM" id="Phobius"/>
    </source>
</evidence>
<protein>
    <submittedName>
        <fullName evidence="6">Uncharacterized protein</fullName>
    </submittedName>
</protein>
<gene>
    <name evidence="6" type="ORF">BOKJ2_LOCUS8599</name>
</gene>
<dbReference type="EMBL" id="CAJFDH010000004">
    <property type="protein sequence ID" value="CAD5219748.1"/>
    <property type="molecule type" value="Genomic_DNA"/>
</dbReference>
<keyword evidence="4 5" id="KW-0472">Membrane</keyword>
<comment type="subcellular location">
    <subcellularLocation>
        <location evidence="1">Membrane</location>
        <topology evidence="1">Multi-pass membrane protein</topology>
    </subcellularLocation>
</comment>
<feature type="transmembrane region" description="Helical" evidence="5">
    <location>
        <begin position="268"/>
        <end position="290"/>
    </location>
</feature>
<evidence type="ECO:0000256" key="4">
    <source>
        <dbReference type="ARBA" id="ARBA00023136"/>
    </source>
</evidence>
<accession>A0A811KT47</accession>
<dbReference type="Proteomes" id="UP000783686">
    <property type="component" value="Unassembled WGS sequence"/>
</dbReference>
<dbReference type="AlphaFoldDB" id="A0A811KT47"/>
<evidence type="ECO:0000256" key="2">
    <source>
        <dbReference type="ARBA" id="ARBA00022692"/>
    </source>
</evidence>
<keyword evidence="7" id="KW-1185">Reference proteome</keyword>
<feature type="transmembrane region" description="Helical" evidence="5">
    <location>
        <begin position="177"/>
        <end position="202"/>
    </location>
</feature>
<evidence type="ECO:0000313" key="6">
    <source>
        <dbReference type="EMBL" id="CAD5219748.1"/>
    </source>
</evidence>
<sequence>MDSTLQCLITVETVFTLVAFVVSIYVVVKFRNISTLHGNFRLVLSYALVGGNIFNLSHLYLYPRIVEFYKDTTDDDYVTTLDLKVAAILYWAGAAIALTKFLLIGLERFMATTYRKDYEHRGTCIGWTMITVHVTVSVGIGFVHMSAYDMCVTYVEDCEGYCERDCAMAHFFYDGNLMFIAVSYLVGLLCWLFGTVQAITLIRFNKMIGSQLDTLSLRFQYRENLETLKAMLPRVTIYGVMEIVCCSVVVYCVREMQNKSVDSVEKQVLFHITYAAMAGYNLFFSLYNLLGYPPLTVGFVNDLRRIVCMVPIEFGAVVAPKEVKQKLDEKITYFEYVQKQWK</sequence>
<proteinExistence type="predicted"/>
<dbReference type="InterPro" id="IPR019408">
    <property type="entry name" value="7TM_GPCR_serpentine_rcpt_Srab"/>
</dbReference>
<feature type="transmembrane region" description="Helical" evidence="5">
    <location>
        <begin position="235"/>
        <end position="256"/>
    </location>
</feature>
<dbReference type="OrthoDB" id="10340066at2759"/>
<dbReference type="PANTHER" id="PTHR23128">
    <property type="entry name" value="SERPENTINE RECEPTOR, CLASS E (EPSILON)-RELATED"/>
    <property type="match status" value="1"/>
</dbReference>
<organism evidence="6 7">
    <name type="scientific">Bursaphelenchus okinawaensis</name>
    <dbReference type="NCBI Taxonomy" id="465554"/>
    <lineage>
        <taxon>Eukaryota</taxon>
        <taxon>Metazoa</taxon>
        <taxon>Ecdysozoa</taxon>
        <taxon>Nematoda</taxon>
        <taxon>Chromadorea</taxon>
        <taxon>Rhabditida</taxon>
        <taxon>Tylenchina</taxon>
        <taxon>Tylenchomorpha</taxon>
        <taxon>Aphelenchoidea</taxon>
        <taxon>Aphelenchoididae</taxon>
        <taxon>Bursaphelenchus</taxon>
    </lineage>
</organism>
<dbReference type="EMBL" id="CAJFCW020000004">
    <property type="protein sequence ID" value="CAG9112838.1"/>
    <property type="molecule type" value="Genomic_DNA"/>
</dbReference>
<feature type="transmembrane region" description="Helical" evidence="5">
    <location>
        <begin position="124"/>
        <end position="145"/>
    </location>
</feature>
<dbReference type="Pfam" id="PF10292">
    <property type="entry name" value="7TM_GPCR_Srab"/>
    <property type="match status" value="1"/>
</dbReference>
<dbReference type="Proteomes" id="UP000614601">
    <property type="component" value="Unassembled WGS sequence"/>
</dbReference>
<feature type="transmembrane region" description="Helical" evidence="5">
    <location>
        <begin position="40"/>
        <end position="63"/>
    </location>
</feature>
<comment type="caution">
    <text evidence="6">The sequence shown here is derived from an EMBL/GenBank/DDBJ whole genome shotgun (WGS) entry which is preliminary data.</text>
</comment>
<evidence type="ECO:0000256" key="3">
    <source>
        <dbReference type="ARBA" id="ARBA00022989"/>
    </source>
</evidence>
<name>A0A811KT47_9BILA</name>